<sequence>MKRGTAAAALIMSQLVYLVSLVAWLFVLGMSVMGFDSPKAAYDVTTWLIFIYILIYPAAILGSMIAGWILFARRRRRAAMLWNGIPLLWLLPLIALLIYAFAS</sequence>
<feature type="transmembrane region" description="Helical" evidence="1">
    <location>
        <begin position="7"/>
        <end position="27"/>
    </location>
</feature>
<dbReference type="KEGG" id="plyc:GXP70_09840"/>
<feature type="transmembrane region" description="Helical" evidence="1">
    <location>
        <begin position="78"/>
        <end position="102"/>
    </location>
</feature>
<reference evidence="2 3" key="1">
    <citation type="submission" date="2020-01" db="EMBL/GenBank/DDBJ databases">
        <title>Paenibacillus sp. nov., isolated from tomato rhizosphere.</title>
        <authorList>
            <person name="Weon H.-Y."/>
            <person name="Lee S.A."/>
        </authorList>
    </citation>
    <scope>NUCLEOTIDE SEQUENCE [LARGE SCALE GENOMIC DNA]</scope>
    <source>
        <strain evidence="2 3">12200R-189</strain>
    </source>
</reference>
<protein>
    <submittedName>
        <fullName evidence="2">Uncharacterized protein</fullName>
    </submittedName>
</protein>
<gene>
    <name evidence="2" type="ORF">GXP70_09840</name>
</gene>
<keyword evidence="1" id="KW-0812">Transmembrane</keyword>
<evidence type="ECO:0000256" key="1">
    <source>
        <dbReference type="SAM" id="Phobius"/>
    </source>
</evidence>
<keyword evidence="3" id="KW-1185">Reference proteome</keyword>
<proteinExistence type="predicted"/>
<name>A0A6C0FXJ0_9BACL</name>
<accession>A0A6C0FXJ0</accession>
<dbReference type="EMBL" id="CP048209">
    <property type="protein sequence ID" value="QHT60213.1"/>
    <property type="molecule type" value="Genomic_DNA"/>
</dbReference>
<evidence type="ECO:0000313" key="2">
    <source>
        <dbReference type="EMBL" id="QHT60213.1"/>
    </source>
</evidence>
<organism evidence="2 3">
    <name type="scientific">Paenibacillus lycopersici</name>
    <dbReference type="NCBI Taxonomy" id="2704462"/>
    <lineage>
        <taxon>Bacteria</taxon>
        <taxon>Bacillati</taxon>
        <taxon>Bacillota</taxon>
        <taxon>Bacilli</taxon>
        <taxon>Bacillales</taxon>
        <taxon>Paenibacillaceae</taxon>
        <taxon>Paenibacillus</taxon>
    </lineage>
</organism>
<feature type="transmembrane region" description="Helical" evidence="1">
    <location>
        <begin position="47"/>
        <end position="71"/>
    </location>
</feature>
<dbReference type="Proteomes" id="UP000476064">
    <property type="component" value="Chromosome"/>
</dbReference>
<dbReference type="AlphaFoldDB" id="A0A6C0FXJ0"/>
<dbReference type="RefSeq" id="WP_162356275.1">
    <property type="nucleotide sequence ID" value="NZ_CP048209.1"/>
</dbReference>
<evidence type="ECO:0000313" key="3">
    <source>
        <dbReference type="Proteomes" id="UP000476064"/>
    </source>
</evidence>
<keyword evidence="1" id="KW-0472">Membrane</keyword>
<keyword evidence="1" id="KW-1133">Transmembrane helix</keyword>